<dbReference type="Proteomes" id="UP000278398">
    <property type="component" value="Unassembled WGS sequence"/>
</dbReference>
<reference evidence="7 8" key="1">
    <citation type="submission" date="2018-12" db="EMBL/GenBank/DDBJ databases">
        <title>Mesorhizobium carbonis sp. nov., isolated from coal mine water.</title>
        <authorList>
            <person name="Xin W."/>
            <person name="Xu Z."/>
            <person name="Xiang F."/>
            <person name="Zhang J."/>
            <person name="Xi L."/>
            <person name="Liu J."/>
        </authorList>
    </citation>
    <scope>NUCLEOTIDE SEQUENCE [LARGE SCALE GENOMIC DNA]</scope>
    <source>
        <strain evidence="7 8">B2.3</strain>
    </source>
</reference>
<organism evidence="7 8">
    <name type="scientific">Aquibium carbonis</name>
    <dbReference type="NCBI Taxonomy" id="2495581"/>
    <lineage>
        <taxon>Bacteria</taxon>
        <taxon>Pseudomonadati</taxon>
        <taxon>Pseudomonadota</taxon>
        <taxon>Alphaproteobacteria</taxon>
        <taxon>Hyphomicrobiales</taxon>
        <taxon>Phyllobacteriaceae</taxon>
        <taxon>Aquibium</taxon>
    </lineage>
</organism>
<dbReference type="GO" id="GO:0043103">
    <property type="term" value="P:hypoxanthine salvage"/>
    <property type="evidence" value="ECO:0007669"/>
    <property type="project" value="TreeGrafter"/>
</dbReference>
<dbReference type="GO" id="GO:0006146">
    <property type="term" value="P:adenine catabolic process"/>
    <property type="evidence" value="ECO:0007669"/>
    <property type="project" value="TreeGrafter"/>
</dbReference>
<dbReference type="GO" id="GO:0046872">
    <property type="term" value="F:metal ion binding"/>
    <property type="evidence" value="ECO:0007669"/>
    <property type="project" value="UniProtKB-KW"/>
</dbReference>
<dbReference type="PANTHER" id="PTHR43114">
    <property type="entry name" value="ADENINE DEAMINASE"/>
    <property type="match status" value="1"/>
</dbReference>
<keyword evidence="4 7" id="KW-0378">Hydrolase</keyword>
<dbReference type="AlphaFoldDB" id="A0A429YZE0"/>
<dbReference type="PANTHER" id="PTHR43114:SF6">
    <property type="entry name" value="ADENINE DEAMINASE"/>
    <property type="match status" value="1"/>
</dbReference>
<comment type="similarity">
    <text evidence="2">Belongs to the metallo-dependent hydrolases superfamily. Adenosine and AMP deaminases family.</text>
</comment>
<evidence type="ECO:0000256" key="5">
    <source>
        <dbReference type="ARBA" id="ARBA00022833"/>
    </source>
</evidence>
<sequence length="358" mass="39018">MAPASGGASRIAPVSIEGFVRSLPKVELHLHLEGAVSASTFADLAARNGVALPDDKQPTDLYNYGNLPDFLRIYDLVCASIRDSGDFSRVTFEALERCALAGARYVELFFSPHAHLAHGVAYSTMLEGILDGVRRAKDAHGLAARLIPAHSRELGPEQGERFLDMVLTERVPEVIGIGLDYNEAPYPPAPFAALWDRARSAGLNVTAHAGESGPAAFVRDSIDLLGVSRIDHGYHVVDDADLVQRCRESRIPFTCCPSTTLATTVWRDLASPDHAIRRMIEAGLNVTIHSDDPPMFGTTLDREYALIARNFGLSPESLGGIALQGLHASWLDPETKRRWLPEWTAEIDRLVADYASQA</sequence>
<protein>
    <submittedName>
        <fullName evidence="7">Adenosine deaminase</fullName>
        <ecNumber evidence="7">3.5.4.4</ecNumber>
    </submittedName>
</protein>
<evidence type="ECO:0000256" key="4">
    <source>
        <dbReference type="ARBA" id="ARBA00022801"/>
    </source>
</evidence>
<evidence type="ECO:0000313" key="8">
    <source>
        <dbReference type="Proteomes" id="UP000278398"/>
    </source>
</evidence>
<dbReference type="EC" id="3.5.4.4" evidence="7"/>
<evidence type="ECO:0000313" key="7">
    <source>
        <dbReference type="EMBL" id="RST86764.1"/>
    </source>
</evidence>
<dbReference type="EMBL" id="RWKW01000031">
    <property type="protein sequence ID" value="RST86764.1"/>
    <property type="molecule type" value="Genomic_DNA"/>
</dbReference>
<accession>A0A429YZE0</accession>
<proteinExistence type="inferred from homology"/>
<dbReference type="NCBIfam" id="TIGR01430">
    <property type="entry name" value="aden_deam"/>
    <property type="match status" value="1"/>
</dbReference>
<gene>
    <name evidence="7" type="primary">add</name>
    <name evidence="7" type="ORF">EJC49_08640</name>
</gene>
<dbReference type="GO" id="GO:0005829">
    <property type="term" value="C:cytosol"/>
    <property type="evidence" value="ECO:0007669"/>
    <property type="project" value="TreeGrafter"/>
</dbReference>
<dbReference type="SUPFAM" id="SSF51556">
    <property type="entry name" value="Metallo-dependent hydrolases"/>
    <property type="match status" value="1"/>
</dbReference>
<dbReference type="OrthoDB" id="105475at2"/>
<evidence type="ECO:0000256" key="3">
    <source>
        <dbReference type="ARBA" id="ARBA00022723"/>
    </source>
</evidence>
<keyword evidence="5" id="KW-0862">Zinc</keyword>
<keyword evidence="8" id="KW-1185">Reference proteome</keyword>
<dbReference type="InterPro" id="IPR006330">
    <property type="entry name" value="Ado/ade_deaminase"/>
</dbReference>
<name>A0A429YZE0_9HYPH</name>
<comment type="cofactor">
    <cofactor evidence="1">
        <name>Zn(2+)</name>
        <dbReference type="ChEBI" id="CHEBI:29105"/>
    </cofactor>
</comment>
<comment type="caution">
    <text evidence="7">The sequence shown here is derived from an EMBL/GenBank/DDBJ whole genome shotgun (WGS) entry which is preliminary data.</text>
</comment>
<keyword evidence="3" id="KW-0479">Metal-binding</keyword>
<dbReference type="InterPro" id="IPR001365">
    <property type="entry name" value="A_deaminase_dom"/>
</dbReference>
<dbReference type="Gene3D" id="3.20.20.140">
    <property type="entry name" value="Metal-dependent hydrolases"/>
    <property type="match status" value="1"/>
</dbReference>
<dbReference type="InterPro" id="IPR032466">
    <property type="entry name" value="Metal_Hydrolase"/>
</dbReference>
<evidence type="ECO:0000256" key="1">
    <source>
        <dbReference type="ARBA" id="ARBA00001947"/>
    </source>
</evidence>
<dbReference type="GO" id="GO:0000034">
    <property type="term" value="F:adenine deaminase activity"/>
    <property type="evidence" value="ECO:0007669"/>
    <property type="project" value="TreeGrafter"/>
</dbReference>
<dbReference type="Pfam" id="PF00962">
    <property type="entry name" value="A_deaminase"/>
    <property type="match status" value="1"/>
</dbReference>
<evidence type="ECO:0000259" key="6">
    <source>
        <dbReference type="Pfam" id="PF00962"/>
    </source>
</evidence>
<feature type="domain" description="Adenosine deaminase" evidence="6">
    <location>
        <begin position="24"/>
        <end position="339"/>
    </location>
</feature>
<evidence type="ECO:0000256" key="2">
    <source>
        <dbReference type="ARBA" id="ARBA00006676"/>
    </source>
</evidence>